<dbReference type="EMBL" id="QGGQ01000006">
    <property type="protein sequence ID" value="PWK22788.1"/>
    <property type="molecule type" value="Genomic_DNA"/>
</dbReference>
<feature type="region of interest" description="Disordered" evidence="1">
    <location>
        <begin position="1"/>
        <end position="22"/>
    </location>
</feature>
<protein>
    <submittedName>
        <fullName evidence="3">Uncharacterized protein</fullName>
    </submittedName>
</protein>
<evidence type="ECO:0000313" key="5">
    <source>
        <dbReference type="Proteomes" id="UP000651837"/>
    </source>
</evidence>
<dbReference type="Proteomes" id="UP000245667">
    <property type="component" value="Unassembled WGS sequence"/>
</dbReference>
<keyword evidence="5" id="KW-1185">Reference proteome</keyword>
<name>A0A316DZD8_9FLAO</name>
<dbReference type="RefSeq" id="WP_146197835.1">
    <property type="nucleotide sequence ID" value="NZ_JACWLN010000005.1"/>
</dbReference>
<reference evidence="3 4" key="1">
    <citation type="submission" date="2018-05" db="EMBL/GenBank/DDBJ databases">
        <title>Genomic Encyclopedia of Archaeal and Bacterial Type Strains, Phase II (KMG-II): from individual species to whole genera.</title>
        <authorList>
            <person name="Goeker M."/>
        </authorList>
    </citation>
    <scope>NUCLEOTIDE SEQUENCE [LARGE SCALE GENOMIC DNA]</scope>
    <source>
        <strain evidence="3 4">DSM 23514</strain>
    </source>
</reference>
<evidence type="ECO:0000313" key="2">
    <source>
        <dbReference type="EMBL" id="MBD1261453.1"/>
    </source>
</evidence>
<proteinExistence type="predicted"/>
<organism evidence="3 4">
    <name type="scientific">Maribacter polysiphoniae</name>
    <dbReference type="NCBI Taxonomy" id="429344"/>
    <lineage>
        <taxon>Bacteria</taxon>
        <taxon>Pseudomonadati</taxon>
        <taxon>Bacteroidota</taxon>
        <taxon>Flavobacteriia</taxon>
        <taxon>Flavobacteriales</taxon>
        <taxon>Flavobacteriaceae</taxon>
        <taxon>Maribacter</taxon>
    </lineage>
</organism>
<dbReference type="EMBL" id="JACWLN010000005">
    <property type="protein sequence ID" value="MBD1261453.1"/>
    <property type="molecule type" value="Genomic_DNA"/>
</dbReference>
<comment type="caution">
    <text evidence="3">The sequence shown here is derived from an EMBL/GenBank/DDBJ whole genome shotgun (WGS) entry which is preliminary data.</text>
</comment>
<evidence type="ECO:0000256" key="1">
    <source>
        <dbReference type="SAM" id="MobiDB-lite"/>
    </source>
</evidence>
<evidence type="ECO:0000313" key="4">
    <source>
        <dbReference type="Proteomes" id="UP000245667"/>
    </source>
</evidence>
<dbReference type="AlphaFoldDB" id="A0A316DZD8"/>
<gene>
    <name evidence="2" type="ORF">HZY62_12685</name>
    <name evidence="3" type="ORF">LX92_02725</name>
</gene>
<reference evidence="2 5" key="2">
    <citation type="submission" date="2020-07" db="EMBL/GenBank/DDBJ databases">
        <title>The draft genome sequence of Maribacter polysiphoniae KCTC 22021.</title>
        <authorList>
            <person name="Mu L."/>
        </authorList>
    </citation>
    <scope>NUCLEOTIDE SEQUENCE [LARGE SCALE GENOMIC DNA]</scope>
    <source>
        <strain evidence="2 5">KCTC 22021</strain>
    </source>
</reference>
<dbReference type="Proteomes" id="UP000651837">
    <property type="component" value="Unassembled WGS sequence"/>
</dbReference>
<sequence>MGWQKAGIEKEHPLHEGSNMQRTQWVEGGDAISIFTEDDVSIEILDYLEEGETLGNKIKIKWEN</sequence>
<evidence type="ECO:0000313" key="3">
    <source>
        <dbReference type="EMBL" id="PWK22788.1"/>
    </source>
</evidence>
<accession>A0A316DZD8</accession>